<dbReference type="PANTHER" id="PTHR32114">
    <property type="entry name" value="ABC TRANSPORTER ABCH.3"/>
    <property type="match status" value="1"/>
</dbReference>
<keyword evidence="8" id="KW-1185">Reference proteome</keyword>
<evidence type="ECO:0000256" key="1">
    <source>
        <dbReference type="ARBA" id="ARBA00006930"/>
    </source>
</evidence>
<dbReference type="PANTHER" id="PTHR32114:SF2">
    <property type="entry name" value="ABC TRANSPORTER ABCH.3"/>
    <property type="match status" value="1"/>
</dbReference>
<evidence type="ECO:0000313" key="8">
    <source>
        <dbReference type="Proteomes" id="UP001597502"/>
    </source>
</evidence>
<protein>
    <recommendedName>
        <fullName evidence="3">Nuclease SbcCD subunit C</fullName>
    </recommendedName>
</protein>
<keyword evidence="4" id="KW-0175">Coiled coil</keyword>
<dbReference type="SUPFAM" id="SSF52540">
    <property type="entry name" value="P-loop containing nucleoside triphosphate hydrolases"/>
    <property type="match status" value="3"/>
</dbReference>
<evidence type="ECO:0000256" key="3">
    <source>
        <dbReference type="ARBA" id="ARBA00013368"/>
    </source>
</evidence>
<comment type="caution">
    <text evidence="7">The sequence shown here is derived from an EMBL/GenBank/DDBJ whole genome shotgun (WGS) entry which is preliminary data.</text>
</comment>
<feature type="compositionally biased region" description="Basic and acidic residues" evidence="5">
    <location>
        <begin position="372"/>
        <end position="382"/>
    </location>
</feature>
<accession>A0ABW5V1E5</accession>
<organism evidence="7 8">
    <name type="scientific">Lentibacillus juripiscarius</name>
    <dbReference type="NCBI Taxonomy" id="257446"/>
    <lineage>
        <taxon>Bacteria</taxon>
        <taxon>Bacillati</taxon>
        <taxon>Bacillota</taxon>
        <taxon>Bacilli</taxon>
        <taxon>Bacillales</taxon>
        <taxon>Bacillaceae</taxon>
        <taxon>Lentibacillus</taxon>
    </lineage>
</organism>
<dbReference type="RefSeq" id="WP_382390590.1">
    <property type="nucleotide sequence ID" value="NZ_JBHUNA010000003.1"/>
</dbReference>
<comment type="subunit">
    <text evidence="2">Heterodimer of SbcC and SbcD.</text>
</comment>
<evidence type="ECO:0000256" key="5">
    <source>
        <dbReference type="SAM" id="MobiDB-lite"/>
    </source>
</evidence>
<reference evidence="8" key="1">
    <citation type="journal article" date="2019" name="Int. J. Syst. Evol. Microbiol.">
        <title>The Global Catalogue of Microorganisms (GCM) 10K type strain sequencing project: providing services to taxonomists for standard genome sequencing and annotation.</title>
        <authorList>
            <consortium name="The Broad Institute Genomics Platform"/>
            <consortium name="The Broad Institute Genome Sequencing Center for Infectious Disease"/>
            <person name="Wu L."/>
            <person name="Ma J."/>
        </authorList>
    </citation>
    <scope>NUCLEOTIDE SEQUENCE [LARGE SCALE GENOMIC DNA]</scope>
    <source>
        <strain evidence="8">TISTR 1535</strain>
    </source>
</reference>
<dbReference type="InterPro" id="IPR027417">
    <property type="entry name" value="P-loop_NTPase"/>
</dbReference>
<name>A0ABW5V1E5_9BACI</name>
<sequence length="1030" mass="119344">MKPRKLTMTAFGPYKRTETIDFAELDTNNLFVIAGNTGAGKTTIFDGICFALYGSASGSDREDHRMLRSDFADDDTHTSVELEFELKGRTYRILRQLGHVKQGNKTKTGERYEFYEKVGGKEIPCVDRQMVSEINKKLEAILGLTQDQFKQIVMLPQGEFRKLLTSETENKEAILRRIFKTEPYKHLNELLKQKKDNVQQQFMQEKQMHDHYIQAISKTLPEREESQLFKVLSEEYNNTNQVIAGLDEEIQFYVDQIVVDQKKYEEAYAAHGKKQTEYHQAKVLNDRFQELEQKEKQLHELQEQIPAYTEKKRQLEAAERAAGIEVYEKQAAEWRQEEQDKVRAYHNAEAASKKKETSLEHAQSVYQQEEQNQQKREDTSRKLDRLREYLPTVKDIAERERQLEKLKKQTTQVAADLEKKKNTWKEKNSEADSLQKQINDMDEAVSQLFEKKEKLNGMREQVKVLMKYLDLKEKQSRLSQELQTKEQAFYDMKRTYDEAEQSWMQNQAGVLATHLHNGEPCPVCGSQEHPAKADHKSSEVTKDRLEALKKELDEKDRHYREAATNQKSNTSQLEEVQEELRQHQIQAADAASLKEDLSKRGKQLSDEVEALKQQREKLTKAKEAHAKATEEGKQLEADKEKLEKAYHEQNAAYEKAKAVYDERLRNIPEEMRVLTELERQIKETSDYKEKLEKAWENAQQKYQQAKDEQTKATANLANSKKQLEDTQQKRENAETSFKEALDQAQFTSEKTYQEAKMAPSEREKQKEHIQQFNEKRAALEQAVADLKKQLKDSTKADLITIETELKQLQEAYEAALKQLNLSKNYYEEATDLRMNILEASEKFAAKEKELAAIADLHNVLRGQNNSKISFERYLQIEYLERIIEAANGRLKELSNGQFYLMRSDRQESHGKQSGLALDVHDAYTGQTRDVKTLSGGEKFNASLCLALGMSDVIQSFQGNIAIETMFIDEGFGSLDEESLNKSIETLIDLQQSGRMIGVISHVHELKTMFPARLDVMKTKEGYSRTEFVVT</sequence>
<feature type="coiled-coil region" evidence="4">
    <location>
        <begin position="281"/>
        <end position="318"/>
    </location>
</feature>
<dbReference type="Proteomes" id="UP001597502">
    <property type="component" value="Unassembled WGS sequence"/>
</dbReference>
<dbReference type="InterPro" id="IPR038729">
    <property type="entry name" value="Rad50/SbcC_AAA"/>
</dbReference>
<evidence type="ECO:0000256" key="4">
    <source>
        <dbReference type="SAM" id="Coils"/>
    </source>
</evidence>
<gene>
    <name evidence="7" type="ORF">ACFSUO_02100</name>
</gene>
<feature type="coiled-coil region" evidence="4">
    <location>
        <begin position="396"/>
        <end position="488"/>
    </location>
</feature>
<dbReference type="Pfam" id="PF13476">
    <property type="entry name" value="AAA_23"/>
    <property type="match status" value="1"/>
</dbReference>
<evidence type="ECO:0000259" key="6">
    <source>
        <dbReference type="Pfam" id="PF13476"/>
    </source>
</evidence>
<dbReference type="Pfam" id="PF13558">
    <property type="entry name" value="SbcC_Walker_B"/>
    <property type="match status" value="1"/>
</dbReference>
<feature type="compositionally biased region" description="Basic and acidic residues" evidence="5">
    <location>
        <begin position="552"/>
        <end position="561"/>
    </location>
</feature>
<dbReference type="Gene3D" id="3.40.50.300">
    <property type="entry name" value="P-loop containing nucleotide triphosphate hydrolases"/>
    <property type="match status" value="2"/>
</dbReference>
<evidence type="ECO:0000313" key="7">
    <source>
        <dbReference type="EMBL" id="MFD2759781.1"/>
    </source>
</evidence>
<feature type="domain" description="Rad50/SbcC-type AAA" evidence="6">
    <location>
        <begin position="5"/>
        <end position="305"/>
    </location>
</feature>
<evidence type="ECO:0000256" key="2">
    <source>
        <dbReference type="ARBA" id="ARBA00011322"/>
    </source>
</evidence>
<feature type="region of interest" description="Disordered" evidence="5">
    <location>
        <begin position="552"/>
        <end position="599"/>
    </location>
</feature>
<dbReference type="EMBL" id="JBHUNA010000003">
    <property type="protein sequence ID" value="MFD2759781.1"/>
    <property type="molecule type" value="Genomic_DNA"/>
</dbReference>
<comment type="similarity">
    <text evidence="1">Belongs to the SMC family. SbcC subfamily.</text>
</comment>
<feature type="compositionally biased region" description="Polar residues" evidence="5">
    <location>
        <begin position="563"/>
        <end position="574"/>
    </location>
</feature>
<proteinExistence type="inferred from homology"/>
<feature type="region of interest" description="Disordered" evidence="5">
    <location>
        <begin position="349"/>
        <end position="382"/>
    </location>
</feature>